<keyword evidence="7" id="KW-1185">Reference proteome</keyword>
<reference evidence="6 7" key="1">
    <citation type="submission" date="2019-03" db="EMBL/GenBank/DDBJ databases">
        <title>Genomic Encyclopedia of Type Strains, Phase III (KMG-III): the genomes of soil and plant-associated and newly described type strains.</title>
        <authorList>
            <person name="Whitman W."/>
        </authorList>
    </citation>
    <scope>NUCLEOTIDE SEQUENCE [LARGE SCALE GENOMIC DNA]</scope>
    <source>
        <strain evidence="6 7">CGMCC 1.7660</strain>
    </source>
</reference>
<keyword evidence="3" id="KW-0862">Zinc</keyword>
<comment type="similarity">
    <text evidence="1">Belongs to the Gfa family.</text>
</comment>
<dbReference type="Proteomes" id="UP000295783">
    <property type="component" value="Unassembled WGS sequence"/>
</dbReference>
<dbReference type="RefSeq" id="WP_133613917.1">
    <property type="nucleotide sequence ID" value="NZ_SNYW01000009.1"/>
</dbReference>
<evidence type="ECO:0000256" key="1">
    <source>
        <dbReference type="ARBA" id="ARBA00005495"/>
    </source>
</evidence>
<name>A0A4R6WQ35_9PROT</name>
<evidence type="ECO:0000313" key="6">
    <source>
        <dbReference type="EMBL" id="TDQ81360.1"/>
    </source>
</evidence>
<dbReference type="InterPro" id="IPR006913">
    <property type="entry name" value="CENP-V/GFA"/>
</dbReference>
<feature type="domain" description="CENP-V/GFA" evidence="5">
    <location>
        <begin position="3"/>
        <end position="110"/>
    </location>
</feature>
<evidence type="ECO:0000256" key="3">
    <source>
        <dbReference type="ARBA" id="ARBA00022833"/>
    </source>
</evidence>
<proteinExistence type="inferred from homology"/>
<keyword evidence="4" id="KW-0456">Lyase</keyword>
<dbReference type="PANTHER" id="PTHR33337">
    <property type="entry name" value="GFA DOMAIN-CONTAINING PROTEIN"/>
    <property type="match status" value="1"/>
</dbReference>
<dbReference type="InterPro" id="IPR011057">
    <property type="entry name" value="Mss4-like_sf"/>
</dbReference>
<dbReference type="GO" id="GO:0016846">
    <property type="term" value="F:carbon-sulfur lyase activity"/>
    <property type="evidence" value="ECO:0007669"/>
    <property type="project" value="InterPro"/>
</dbReference>
<dbReference type="SUPFAM" id="SSF51316">
    <property type="entry name" value="Mss4-like"/>
    <property type="match status" value="1"/>
</dbReference>
<organism evidence="6 7">
    <name type="scientific">Dongia mobilis</name>
    <dbReference type="NCBI Taxonomy" id="578943"/>
    <lineage>
        <taxon>Bacteria</taxon>
        <taxon>Pseudomonadati</taxon>
        <taxon>Pseudomonadota</taxon>
        <taxon>Alphaproteobacteria</taxon>
        <taxon>Rhodospirillales</taxon>
        <taxon>Dongiaceae</taxon>
        <taxon>Dongia</taxon>
    </lineage>
</organism>
<dbReference type="OrthoDB" id="7159017at2"/>
<dbReference type="AlphaFoldDB" id="A0A4R6WQ35"/>
<dbReference type="EMBL" id="SNYW01000009">
    <property type="protein sequence ID" value="TDQ81360.1"/>
    <property type="molecule type" value="Genomic_DNA"/>
</dbReference>
<keyword evidence="2" id="KW-0479">Metal-binding</keyword>
<evidence type="ECO:0000256" key="4">
    <source>
        <dbReference type="ARBA" id="ARBA00023239"/>
    </source>
</evidence>
<dbReference type="GO" id="GO:0046872">
    <property type="term" value="F:metal ion binding"/>
    <property type="evidence" value="ECO:0007669"/>
    <property type="project" value="UniProtKB-KW"/>
</dbReference>
<accession>A0A4R6WQ35</accession>
<dbReference type="Gene3D" id="3.90.1590.10">
    <property type="entry name" value="glutathione-dependent formaldehyde- activating enzyme (gfa)"/>
    <property type="match status" value="1"/>
</dbReference>
<evidence type="ECO:0000313" key="7">
    <source>
        <dbReference type="Proteomes" id="UP000295783"/>
    </source>
</evidence>
<dbReference type="PROSITE" id="PS51891">
    <property type="entry name" value="CENP_V_GFA"/>
    <property type="match status" value="1"/>
</dbReference>
<evidence type="ECO:0000259" key="5">
    <source>
        <dbReference type="PROSITE" id="PS51891"/>
    </source>
</evidence>
<evidence type="ECO:0000256" key="2">
    <source>
        <dbReference type="ARBA" id="ARBA00022723"/>
    </source>
</evidence>
<dbReference type="Pfam" id="PF04828">
    <property type="entry name" value="GFA"/>
    <property type="match status" value="1"/>
</dbReference>
<protein>
    <recommendedName>
        <fullName evidence="5">CENP-V/GFA domain-containing protein</fullName>
    </recommendedName>
</protein>
<dbReference type="PANTHER" id="PTHR33337:SF40">
    <property type="entry name" value="CENP-V_GFA DOMAIN-CONTAINING PROTEIN-RELATED"/>
    <property type="match status" value="1"/>
</dbReference>
<sequence length="126" mass="14249">MSVEGGCECGALRYRVTGEPHDTGYCHCRICQRTSGAPLQAFARVRADQLAYVRGAPAVYHSSEWGQREFCPHCGSQLLYRSREAPHDIAFNTPTLDDPGLFPPRQHVWYGSHLAWFEVRDDLPRS</sequence>
<comment type="caution">
    <text evidence="6">The sequence shown here is derived from an EMBL/GenBank/DDBJ whole genome shotgun (WGS) entry which is preliminary data.</text>
</comment>
<gene>
    <name evidence="6" type="ORF">A8950_2428</name>
</gene>